<dbReference type="Pfam" id="PF13358">
    <property type="entry name" value="DDE_3"/>
    <property type="match status" value="1"/>
</dbReference>
<organism evidence="3 4">
    <name type="scientific">Brenthis ino</name>
    <name type="common">lesser marbled fritillary</name>
    <dbReference type="NCBI Taxonomy" id="405034"/>
    <lineage>
        <taxon>Eukaryota</taxon>
        <taxon>Metazoa</taxon>
        <taxon>Ecdysozoa</taxon>
        <taxon>Arthropoda</taxon>
        <taxon>Hexapoda</taxon>
        <taxon>Insecta</taxon>
        <taxon>Pterygota</taxon>
        <taxon>Neoptera</taxon>
        <taxon>Endopterygota</taxon>
        <taxon>Lepidoptera</taxon>
        <taxon>Glossata</taxon>
        <taxon>Ditrysia</taxon>
        <taxon>Papilionoidea</taxon>
        <taxon>Nymphalidae</taxon>
        <taxon>Heliconiinae</taxon>
        <taxon>Argynnini</taxon>
        <taxon>Brenthis</taxon>
    </lineage>
</organism>
<dbReference type="Proteomes" id="UP000838878">
    <property type="component" value="Chromosome 8"/>
</dbReference>
<dbReference type="InterPro" id="IPR036397">
    <property type="entry name" value="RNaseH_sf"/>
</dbReference>
<evidence type="ECO:0000259" key="2">
    <source>
        <dbReference type="Pfam" id="PF13358"/>
    </source>
</evidence>
<dbReference type="InterPro" id="IPR038717">
    <property type="entry name" value="Tc1-like_DDE_dom"/>
</dbReference>
<feature type="region of interest" description="Disordered" evidence="1">
    <location>
        <begin position="1"/>
        <end position="32"/>
    </location>
</feature>
<name>A0A8J9YFG9_9NEOP</name>
<sequence length="1472" mass="166998">MSEPESNAGPSHSRMRKRIPDPPSFLTSPMQKMPNRAGLTAREKVIAMNIYKHVERTSPTFPCKGDILKTTAEVMGTSVKTISRILNDYKIKGEVSTPNRCKPKYEIVNNLDDFILSAIKRKVHSFYFKNDQPTIQKVMSAINDDDDLPSFSRSTTYKIMKKLDFKYMKRSRKSILLDRPDLMVWRRNYLLKIKDYRRENRKIYYTDETWLNEGHSSNYVWNDQNIASIRQAFLNGLSTGLKNPPKGKRLIISHIGSVDGFLEGGEWIFEAKKSYGDYHGEMDAHNFEKWFRNVLDKVEQGSVIVLDNEPYHSRLADRVPNMNWRKADIQARLQNKNINFRDSELKAELLLKFNKDNYNKKVIDEMAAHKNVIVLRLPPYHCELNPIELIWAQLKSHVGKNNKSFKMSEVKELVREGLTKIGTASWINCIEHVKKVEDKMLQLDGLIDAVTDAPTPRFIIHVSEESSELSSIMAIGSVVSEHTNVSTTEEESKQLNPSVNSCATVAEDETSNVEDLSQTSGDFDKVIRGACKPSKSLSLGLAVKSLTNSRQVITILNRYGHTIGYNLAEELETEMTYTSIQDNKVIPKGITAAKGHSTHVAFDNFDRFVDTTSGKDTMHDTVGIIYQFSSDGTDNFDDGEATTSSASQVNDNENGEGPTRKRRRFNEISREIRSYYSKPKASMQLITVDSFTNTTDNGVMQSEKQKVKYLPPINSSPTSYAVVNETLNMAKEIAEKCQQPEIIVTYDLAIAKMVKQIQEQEKPLYNKIFVNLGAFHTEMAFFRAIGKYIDSSGLVEILVQAEVLAGGSMNSKHFNRCKRLHPLTAAALQILHFEQYLSTTNVTLEAMDELLQTQIQNASNQTANDVNETIELPDLLSRIVNGYKEFCNQTLIGEKGKTAQFYYQYCKFINLHHRFSRSIRTSNFELYVDSIFNMSDIFFALNQPNYARWSLLYLSNLINLYTNNSSLVAEFRRGAFGIRRSAANFTRSPVDLTLEQTINADACNQLADNLAADSISARQRWALSHSMRTKILTSIKQNIGLTKKDDTSHSLQQKQNVEACSQSYNFSNIPKLNIATNQNNNSNWKKWWQYFELFLLATGLEEAPEKRKIAIMLHTIGEKANMSSRLTHVRQRLLQETDLKLEKAISIAKTVIMAQQNAQPMENSQHSDTVLHISQSYTKSQSNKQSTSKNRSNSNKNLHRVLLVDVVKVRNRQRYNVYESYGNLFPLANRGVPRAPRRGRGQTRSRQGYQTARVETKRKTEGAKTTIGIDAMIKSTLHPGAKSSDEVLAKIGENQTLKAITLTITTRGIGLGLCHLNFIAVSYHEIVVPSVYAQYRVFLAVLEAKLESLKSAYPLPARDLWRKRLTTNDEVTGADIYIDPPGDGLVSDSDSGDETNVSFDNLSRHYMEVPDTTTSLTKKKNLGVLFFCRAKQFRSFTLKRCSDDDVTADQSDNIEIDDQADNIQIDDIYENS</sequence>
<dbReference type="GO" id="GO:0003676">
    <property type="term" value="F:nucleic acid binding"/>
    <property type="evidence" value="ECO:0007669"/>
    <property type="project" value="InterPro"/>
</dbReference>
<keyword evidence="4" id="KW-1185">Reference proteome</keyword>
<proteinExistence type="predicted"/>
<feature type="domain" description="Tc1-like transposase DDE" evidence="2">
    <location>
        <begin position="278"/>
        <end position="404"/>
    </location>
</feature>
<reference evidence="3" key="1">
    <citation type="submission" date="2021-12" db="EMBL/GenBank/DDBJ databases">
        <authorList>
            <person name="Martin H S."/>
        </authorList>
    </citation>
    <scope>NUCLEOTIDE SEQUENCE</scope>
</reference>
<dbReference type="Gene3D" id="3.30.420.10">
    <property type="entry name" value="Ribonuclease H-like superfamily/Ribonuclease H"/>
    <property type="match status" value="1"/>
</dbReference>
<dbReference type="PANTHER" id="PTHR33939:SF1">
    <property type="entry name" value="DUF4371 DOMAIN-CONTAINING PROTEIN"/>
    <property type="match status" value="1"/>
</dbReference>
<feature type="compositionally biased region" description="Low complexity" evidence="1">
    <location>
        <begin position="1177"/>
        <end position="1196"/>
    </location>
</feature>
<dbReference type="PANTHER" id="PTHR33939">
    <property type="entry name" value="PROTEIN CBG22215"/>
    <property type="match status" value="1"/>
</dbReference>
<feature type="region of interest" description="Disordered" evidence="1">
    <location>
        <begin position="1229"/>
        <end position="1261"/>
    </location>
</feature>
<feature type="non-terminal residue" evidence="3">
    <location>
        <position position="1472"/>
    </location>
</feature>
<dbReference type="EMBL" id="OV170228">
    <property type="protein sequence ID" value="CAH0730449.1"/>
    <property type="molecule type" value="Genomic_DNA"/>
</dbReference>
<feature type="compositionally biased region" description="Polar residues" evidence="1">
    <location>
        <begin position="641"/>
        <end position="652"/>
    </location>
</feature>
<evidence type="ECO:0000313" key="3">
    <source>
        <dbReference type="EMBL" id="CAH0730449.1"/>
    </source>
</evidence>
<feature type="region of interest" description="Disordered" evidence="1">
    <location>
        <begin position="635"/>
        <end position="666"/>
    </location>
</feature>
<protein>
    <recommendedName>
        <fullName evidence="2">Tc1-like transposase DDE domain-containing protein</fullName>
    </recommendedName>
</protein>
<evidence type="ECO:0000256" key="1">
    <source>
        <dbReference type="SAM" id="MobiDB-lite"/>
    </source>
</evidence>
<gene>
    <name evidence="3" type="ORF">BINO364_LOCUS15430</name>
</gene>
<accession>A0A8J9YFG9</accession>
<dbReference type="OrthoDB" id="10039611at2759"/>
<evidence type="ECO:0000313" key="4">
    <source>
        <dbReference type="Proteomes" id="UP000838878"/>
    </source>
</evidence>
<feature type="region of interest" description="Disordered" evidence="1">
    <location>
        <begin position="1177"/>
        <end position="1197"/>
    </location>
</feature>
<feature type="compositionally biased region" description="Polar residues" evidence="1">
    <location>
        <begin position="1"/>
        <end position="10"/>
    </location>
</feature>